<dbReference type="EMBL" id="VDEP01000476">
    <property type="protein sequence ID" value="KAA1072815.1"/>
    <property type="molecule type" value="Genomic_DNA"/>
</dbReference>
<proteinExistence type="predicted"/>
<dbReference type="AlphaFoldDB" id="A0A5B0M7U8"/>
<protein>
    <submittedName>
        <fullName evidence="2">Uncharacterized protein</fullName>
    </submittedName>
</protein>
<gene>
    <name evidence="2" type="ORF">PGTUg99_015136</name>
</gene>
<feature type="signal peptide" evidence="1">
    <location>
        <begin position="1"/>
        <end position="28"/>
    </location>
</feature>
<name>A0A5B0M7U8_PUCGR</name>
<evidence type="ECO:0000313" key="2">
    <source>
        <dbReference type="EMBL" id="KAA1072815.1"/>
    </source>
</evidence>
<evidence type="ECO:0000313" key="3">
    <source>
        <dbReference type="Proteomes" id="UP000325313"/>
    </source>
</evidence>
<accession>A0A5B0M7U8</accession>
<dbReference type="Proteomes" id="UP000325313">
    <property type="component" value="Unassembled WGS sequence"/>
</dbReference>
<comment type="caution">
    <text evidence="2">The sequence shown here is derived from an EMBL/GenBank/DDBJ whole genome shotgun (WGS) entry which is preliminary data.</text>
</comment>
<evidence type="ECO:0000256" key="1">
    <source>
        <dbReference type="SAM" id="SignalP"/>
    </source>
</evidence>
<feature type="chain" id="PRO_5023035813" evidence="1">
    <location>
        <begin position="29"/>
        <end position="138"/>
    </location>
</feature>
<sequence length="138" mass="16301">MDCSLRTKLSSFLKIFILIIIQFGACYGTFKCNDHGGKHHGKYQALCMRHMRDEWPDYPDLVRSKFNGYRRAQYYMLRDGNLLALALEKDNVYTCENRSIWGHPTERRVCCKLKKPLKHLYAVTVLKQPDVELHCYPR</sequence>
<reference evidence="2 3" key="1">
    <citation type="submission" date="2019-05" db="EMBL/GenBank/DDBJ databases">
        <title>Emergence of the Ug99 lineage of the wheat stem rust pathogen through somatic hybridization.</title>
        <authorList>
            <person name="Li F."/>
            <person name="Upadhyaya N.M."/>
            <person name="Sperschneider J."/>
            <person name="Matny O."/>
            <person name="Nguyen-Phuc H."/>
            <person name="Mago R."/>
            <person name="Raley C."/>
            <person name="Miller M.E."/>
            <person name="Silverstein K.A.T."/>
            <person name="Henningsen E."/>
            <person name="Hirsch C.D."/>
            <person name="Visser B."/>
            <person name="Pretorius Z.A."/>
            <person name="Steffenson B.J."/>
            <person name="Schwessinger B."/>
            <person name="Dodds P.N."/>
            <person name="Figueroa M."/>
        </authorList>
    </citation>
    <scope>NUCLEOTIDE SEQUENCE [LARGE SCALE GENOMIC DNA]</scope>
    <source>
        <strain evidence="2 3">Ug99</strain>
    </source>
</reference>
<keyword evidence="1" id="KW-0732">Signal</keyword>
<organism evidence="2 3">
    <name type="scientific">Puccinia graminis f. sp. tritici</name>
    <dbReference type="NCBI Taxonomy" id="56615"/>
    <lineage>
        <taxon>Eukaryota</taxon>
        <taxon>Fungi</taxon>
        <taxon>Dikarya</taxon>
        <taxon>Basidiomycota</taxon>
        <taxon>Pucciniomycotina</taxon>
        <taxon>Pucciniomycetes</taxon>
        <taxon>Pucciniales</taxon>
        <taxon>Pucciniaceae</taxon>
        <taxon>Puccinia</taxon>
    </lineage>
</organism>